<organism evidence="1 2">
    <name type="scientific">Colletotrichum lupini</name>
    <dbReference type="NCBI Taxonomy" id="145971"/>
    <lineage>
        <taxon>Eukaryota</taxon>
        <taxon>Fungi</taxon>
        <taxon>Dikarya</taxon>
        <taxon>Ascomycota</taxon>
        <taxon>Pezizomycotina</taxon>
        <taxon>Sordariomycetes</taxon>
        <taxon>Hypocreomycetidae</taxon>
        <taxon>Glomerellales</taxon>
        <taxon>Glomerellaceae</taxon>
        <taxon>Colletotrichum</taxon>
        <taxon>Colletotrichum acutatum species complex</taxon>
    </lineage>
</organism>
<keyword evidence="2" id="KW-1185">Reference proteome</keyword>
<dbReference type="EMBL" id="CP019474">
    <property type="protein sequence ID" value="UQC77221.1"/>
    <property type="molecule type" value="Genomic_DNA"/>
</dbReference>
<dbReference type="RefSeq" id="XP_049138861.1">
    <property type="nucleotide sequence ID" value="XM_049281718.1"/>
</dbReference>
<dbReference type="KEGG" id="clup:CLUP02_02688"/>
<accession>A0A9Q8SH03</accession>
<gene>
    <name evidence="1" type="ORF">CLUP02_02688</name>
</gene>
<name>A0A9Q8SH03_9PEZI</name>
<proteinExistence type="predicted"/>
<sequence length="101" mass="11335">MLIVLRNQTPLSRHEVDLFPSPKLPKSWLCLDEDDLSGAEPGQAYMPFTPCRIRKGEWNPLSRPYKGVSADSRRGGYQITHLRDNKLSSKAVLRRGAGSAK</sequence>
<dbReference type="AlphaFoldDB" id="A0A9Q8SH03"/>
<dbReference type="Proteomes" id="UP000830671">
    <property type="component" value="Chromosome 2"/>
</dbReference>
<evidence type="ECO:0000313" key="1">
    <source>
        <dbReference type="EMBL" id="UQC77221.1"/>
    </source>
</evidence>
<protein>
    <submittedName>
        <fullName evidence="1">Uncharacterized protein</fullName>
    </submittedName>
</protein>
<dbReference type="GeneID" id="73336728"/>
<reference evidence="1" key="1">
    <citation type="journal article" date="2021" name="Mol. Plant Microbe Interact.">
        <title>Complete Genome Sequence of the Plant-Pathogenic Fungus Colletotrichum lupini.</title>
        <authorList>
            <person name="Baroncelli R."/>
            <person name="Pensec F."/>
            <person name="Da Lio D."/>
            <person name="Boufleur T."/>
            <person name="Vicente I."/>
            <person name="Sarrocco S."/>
            <person name="Picot A."/>
            <person name="Baraldi E."/>
            <person name="Sukno S."/>
            <person name="Thon M."/>
            <person name="Le Floch G."/>
        </authorList>
    </citation>
    <scope>NUCLEOTIDE SEQUENCE</scope>
    <source>
        <strain evidence="1">IMI 504893</strain>
    </source>
</reference>
<evidence type="ECO:0000313" key="2">
    <source>
        <dbReference type="Proteomes" id="UP000830671"/>
    </source>
</evidence>